<evidence type="ECO:0000313" key="3">
    <source>
        <dbReference type="EMBL" id="GMM47660.1"/>
    </source>
</evidence>
<comment type="caution">
    <text evidence="3">The sequence shown here is derived from an EMBL/GenBank/DDBJ whole genome shotgun (WGS) entry which is preliminary data.</text>
</comment>
<name>A0AAV5R8H9_PICKL</name>
<dbReference type="GO" id="GO:0033745">
    <property type="term" value="F:L-methionine-(R)-S-oxide reductase activity"/>
    <property type="evidence" value="ECO:0007669"/>
    <property type="project" value="TreeGrafter"/>
</dbReference>
<proteinExistence type="inferred from homology"/>
<evidence type="ECO:0000313" key="4">
    <source>
        <dbReference type="Proteomes" id="UP001378960"/>
    </source>
</evidence>
<dbReference type="InterPro" id="IPR051330">
    <property type="entry name" value="Phosphatase_reg/MetRdx"/>
</dbReference>
<comment type="similarity">
    <text evidence="1">Belongs to the free Met sulfoxide reductase family.</text>
</comment>
<dbReference type="Pfam" id="PF13185">
    <property type="entry name" value="GAF_2"/>
    <property type="match status" value="1"/>
</dbReference>
<dbReference type="EMBL" id="BTGB01000009">
    <property type="protein sequence ID" value="GMM47660.1"/>
    <property type="molecule type" value="Genomic_DNA"/>
</dbReference>
<protein>
    <submittedName>
        <fullName evidence="3">L-methionine (R)-S-oxide reductase</fullName>
    </submittedName>
</protein>
<keyword evidence="4" id="KW-1185">Reference proteome</keyword>
<dbReference type="Gene3D" id="3.30.450.40">
    <property type="match status" value="1"/>
</dbReference>
<gene>
    <name evidence="3" type="ORF">DAPK24_042580</name>
</gene>
<dbReference type="SUPFAM" id="SSF55781">
    <property type="entry name" value="GAF domain-like"/>
    <property type="match status" value="1"/>
</dbReference>
<dbReference type="InterPro" id="IPR029016">
    <property type="entry name" value="GAF-like_dom_sf"/>
</dbReference>
<dbReference type="InterPro" id="IPR003018">
    <property type="entry name" value="GAF"/>
</dbReference>
<dbReference type="FunFam" id="3.30.450.40:FF:000008">
    <property type="entry name" value="GAF domain-containing proteins"/>
    <property type="match status" value="1"/>
</dbReference>
<dbReference type="PANTHER" id="PTHR21021:SF15">
    <property type="entry name" value="FREE METHIONINE-R-SULFOXIDE REDUCTASE"/>
    <property type="match status" value="1"/>
</dbReference>
<evidence type="ECO:0000259" key="2">
    <source>
        <dbReference type="Pfam" id="PF13185"/>
    </source>
</evidence>
<reference evidence="3 4" key="1">
    <citation type="journal article" date="2023" name="Elife">
        <title>Identification of key yeast species and microbe-microbe interactions impacting larval growth of Drosophila in the wild.</title>
        <authorList>
            <person name="Mure A."/>
            <person name="Sugiura Y."/>
            <person name="Maeda R."/>
            <person name="Honda K."/>
            <person name="Sakurai N."/>
            <person name="Takahashi Y."/>
            <person name="Watada M."/>
            <person name="Katoh T."/>
            <person name="Gotoh A."/>
            <person name="Gotoh Y."/>
            <person name="Taniguchi I."/>
            <person name="Nakamura K."/>
            <person name="Hayashi T."/>
            <person name="Katayama T."/>
            <person name="Uemura T."/>
            <person name="Hattori Y."/>
        </authorList>
    </citation>
    <scope>NUCLEOTIDE SEQUENCE [LARGE SCALE GENOMIC DNA]</scope>
    <source>
        <strain evidence="3 4">PK-24</strain>
    </source>
</reference>
<sequence length="171" mass="18704">MEHHADYAEFDSSLNRKDALESLIMSYTALAESQSNWVANLANCSSLLYHCYNNAGVNWAGFYVVDVENPDFLILGPFMGKVACQSIKIGNGVCGTAASTLKTQLVPNVEDFPGHIACDGMTKSEIVVPIVQNNKLIGVIDLDCTELNGFTEVDQKYLEELAVKIAETCKF</sequence>
<dbReference type="GO" id="GO:0005829">
    <property type="term" value="C:cytosol"/>
    <property type="evidence" value="ECO:0007669"/>
    <property type="project" value="TreeGrafter"/>
</dbReference>
<evidence type="ECO:0000256" key="1">
    <source>
        <dbReference type="ARBA" id="ARBA00038454"/>
    </source>
</evidence>
<dbReference type="PANTHER" id="PTHR21021">
    <property type="entry name" value="GAF/PUTATIVE CYTOSKELETAL PROTEIN"/>
    <property type="match status" value="1"/>
</dbReference>
<dbReference type="Proteomes" id="UP001378960">
    <property type="component" value="Unassembled WGS sequence"/>
</dbReference>
<accession>A0AAV5R8H9</accession>
<feature type="domain" description="GAF" evidence="2">
    <location>
        <begin position="61"/>
        <end position="166"/>
    </location>
</feature>
<dbReference type="AlphaFoldDB" id="A0AAV5R8H9"/>
<organism evidence="3 4">
    <name type="scientific">Pichia kluyveri</name>
    <name type="common">Yeast</name>
    <dbReference type="NCBI Taxonomy" id="36015"/>
    <lineage>
        <taxon>Eukaryota</taxon>
        <taxon>Fungi</taxon>
        <taxon>Dikarya</taxon>
        <taxon>Ascomycota</taxon>
        <taxon>Saccharomycotina</taxon>
        <taxon>Pichiomycetes</taxon>
        <taxon>Pichiales</taxon>
        <taxon>Pichiaceae</taxon>
        <taxon>Pichia</taxon>
    </lineage>
</organism>